<feature type="domain" description="Rhodanese" evidence="1">
    <location>
        <begin position="176"/>
        <end position="247"/>
    </location>
</feature>
<dbReference type="InterPro" id="IPR001763">
    <property type="entry name" value="Rhodanese-like_dom"/>
</dbReference>
<evidence type="ECO:0000313" key="2">
    <source>
        <dbReference type="EMBL" id="CAI3975329.1"/>
    </source>
</evidence>
<dbReference type="EMBL" id="CAMXCT020000197">
    <property type="protein sequence ID" value="CAL1128704.1"/>
    <property type="molecule type" value="Genomic_DNA"/>
</dbReference>
<feature type="domain" description="Rhodanese" evidence="1">
    <location>
        <begin position="1227"/>
        <end position="1298"/>
    </location>
</feature>
<evidence type="ECO:0000259" key="1">
    <source>
        <dbReference type="PROSITE" id="PS50206"/>
    </source>
</evidence>
<dbReference type="GO" id="GO:0004725">
    <property type="term" value="F:protein tyrosine phosphatase activity"/>
    <property type="evidence" value="ECO:0007669"/>
    <property type="project" value="TreeGrafter"/>
</dbReference>
<dbReference type="SUPFAM" id="SSF52821">
    <property type="entry name" value="Rhodanese/Cell cycle control phosphatase"/>
    <property type="match status" value="4"/>
</dbReference>
<organism evidence="2">
    <name type="scientific">Cladocopium goreaui</name>
    <dbReference type="NCBI Taxonomy" id="2562237"/>
    <lineage>
        <taxon>Eukaryota</taxon>
        <taxon>Sar</taxon>
        <taxon>Alveolata</taxon>
        <taxon>Dinophyceae</taxon>
        <taxon>Suessiales</taxon>
        <taxon>Symbiodiniaceae</taxon>
        <taxon>Cladocopium</taxon>
    </lineage>
</organism>
<name>A0A9P1BL14_9DINO</name>
<dbReference type="SMART" id="SM00450">
    <property type="entry name" value="RHOD"/>
    <property type="match status" value="4"/>
</dbReference>
<dbReference type="EMBL" id="CAMXCT030000197">
    <property type="protein sequence ID" value="CAL4762641.1"/>
    <property type="molecule type" value="Genomic_DNA"/>
</dbReference>
<dbReference type="GO" id="GO:0005737">
    <property type="term" value="C:cytoplasm"/>
    <property type="evidence" value="ECO:0007669"/>
    <property type="project" value="TreeGrafter"/>
</dbReference>
<feature type="domain" description="Rhodanese" evidence="1">
    <location>
        <begin position="940"/>
        <end position="960"/>
    </location>
</feature>
<evidence type="ECO:0000313" key="3">
    <source>
        <dbReference type="EMBL" id="CAL4762641.1"/>
    </source>
</evidence>
<sequence length="2044" mass="226095">MQMQMIHLMQPIQPRLVLQQAVLKQPVVSHVRPAQPWLGQLQLPAQVRPAGPMAPAAMPTPVKHMAKLARPLRWVYAAPMQRTQGRTNQVVLPFQQVVSTKVMAPERKELPKEVSTQVKAPERKELPLIDGQVPKDAGVEGMHPIDFKAFWEQSLLKFLSTCSVLPVGVMGFKRTVHVPAMDLLKEIQKFVEMFLDQPIVAFMCQYSAHRAPTVANFYRKSCPSKQRVIILEGGFRGWEAHDLPIQQIETKLSQKAADQLALKIGKEVSKLTGGHLFACGGRDGDIYHSSAECFQLPEVEVLQVSTSRRAIQLRQLGQNPARPMAMPVAMPVAMPTPIVKAVVKPVVKPSQWIYALLQSTPGRSTRWSSVEGTANIPAMDLLKEIGKYVEGWEAHDLLIQQIETKLSQKACDQLALVGKDVSKLTGWNACDQLAVKIGQSVSKLMAECRVMSSRHSSNACRHQHSAVSIQYHPLVEVGLESPCGVVAEGPSEAAPNFETQRTSQLRRGCGTRRFAVVGLMQMIHLMQPIQPRLVLQQAVLKQPVVSHVRPAQPWLGQLQLPAQVRPAGPMAPAAMPTPVKHMAKLARPLRWVYAAPMQRTQGRTNQVVLPFQQVVSTKVMAPERKELPKEVSTQVKAPERKELPLIDGQVPKDAGVEGMHPIDFKAFWEQSLLKFLSTCSVLPVGVMGFKRTVHVPAMDLLKEIQKFVEMFLDQPIVAFMCQYSAHRAPTVANFYRKSCPSKQRVIILEGGFRGWEAHDLPIQQIETKLSQKAADQLALKIGKEVSKLTGGHLFACGGRDGDIYHSSAECFQLPEVEVLQVSTSRRAIQLRQLGQNPARPMAMPVAMPVAMPTPIVKAVVKPVVKPSQWIYALLQSTPGRSTRWSSVEGSIKVARARSGKRGYWAIPGTANIPAMDLLKEIGKYVEVANFYRKSCQFKQRVMILEGGFRGWEAHDLPIQQIETKLSQKVCDQLALIGKDVSKLTGWNACDQLAVKIGQSVSKLMAECHVMSSRLVLNPLVALWLKGHQKQRPILRRNFPAEVGIFLQYLLSRVLLAMQMIHLMQPIQPRLVLQQAVLKQPVVSHVRPAQPWLGQLQLPAQVRPMAPAAMPTPVKHMAKLARPLRWVYAAPMQRTQGRTNQVVLPFQQVVSTKVMAPERKELPKEVSTQVKAPERKELPLIDGQVPKDAGVEGMHPIDFKAFWEQSLLKFLSTCSVLPVGVMGFKRTVHVPAMDLLKEIQKFVEMFLDQPIVAFMCQYSAHRAPTVANFYRKSCPTKQRVMILEGGFRGWEAHDLPIQQIETKLSQKAADQLALKIGKVAMAISTSAECFQLPEVEVLQVSTSRRAIQLRRGQAASAVACAASAALGRVHQLGQNSARPMAMPVAMPTPIVKAVVKPVVHARNGKYPGHGSPQGDREICGGVWGPADRGIFLPVFEYWHKNATIGWSPKSFTYFPISLRLVLNPLVALWLKGHQKQRPILRRNFPAEVGIFLQYLLSRVLLAVPDAPDGAAALGDADDPPDAAHSATLGAAAGRAQAASGVACAASAAVAWAAAAASSGEARPMAPAAMPTPVKHMAKLARPLRWVYAAPMQRTQGRTNQVVLPFQQVVSTKVMAPERKELPKEVSTQVKAPERKELPLIDGQVPKDAGVEGMHPIDFKAFWEQSLFKFLSTCSVLPVGVMGFKRTVHVPAMDLLKEIQKFVEMFLDQPIVAFMCQYSAHRAPTVANFYRKSCPSKQRVIILEGGFRGWEAHDLPIQQIETKLSQKAADQLALKIGKEVSKLTGGHLFACGGRDGDIYHSSAECFQLPEVEVLQVSTSRRAIQLRQLGQNPARPMAMPVAMPVAMPTPIVKAVVKPVVKPSQWIYALLQSTPGRSTRWSSVEGSIKVARARSGKRGYWAIPGTANIPAMDLLKEIGKYVEVANFYRKSCQSRQRVMILEGGFRGWEAHDLPIQQIETKLSQKVCDQLALIGKDVSKLTGWNACDQLAVKIGQSVSKLMAECHVMSSRHSSNACRHQHSAVSIQYHPLVEANIASPTTRRRMARSM</sequence>
<feature type="domain" description="Rhodanese" evidence="1">
    <location>
        <begin position="693"/>
        <end position="764"/>
    </location>
</feature>
<gene>
    <name evidence="2" type="ORF">C1SCF055_LOCUS3663</name>
</gene>
<reference evidence="2" key="1">
    <citation type="submission" date="2022-10" db="EMBL/GenBank/DDBJ databases">
        <authorList>
            <person name="Chen Y."/>
            <person name="Dougan E. K."/>
            <person name="Chan C."/>
            <person name="Rhodes N."/>
            <person name="Thang M."/>
        </authorList>
    </citation>
    <scope>NUCLEOTIDE SEQUENCE</scope>
</reference>
<reference evidence="3 4" key="2">
    <citation type="submission" date="2024-05" db="EMBL/GenBank/DDBJ databases">
        <authorList>
            <person name="Chen Y."/>
            <person name="Shah S."/>
            <person name="Dougan E. K."/>
            <person name="Thang M."/>
            <person name="Chan C."/>
        </authorList>
    </citation>
    <scope>NUCLEOTIDE SEQUENCE [LARGE SCALE GENOMIC DNA]</scope>
</reference>
<dbReference type="Proteomes" id="UP001152797">
    <property type="component" value="Unassembled WGS sequence"/>
</dbReference>
<comment type="caution">
    <text evidence="2">The sequence shown here is derived from an EMBL/GenBank/DDBJ whole genome shotgun (WGS) entry which is preliminary data.</text>
</comment>
<feature type="domain" description="Rhodanese" evidence="1">
    <location>
        <begin position="1933"/>
        <end position="1953"/>
    </location>
</feature>
<dbReference type="EMBL" id="CAMXCT010000197">
    <property type="protein sequence ID" value="CAI3975329.1"/>
    <property type="molecule type" value="Genomic_DNA"/>
</dbReference>
<protein>
    <submittedName>
        <fullName evidence="3">Ubiquitin domain-containing protein DSK2b</fullName>
    </submittedName>
</protein>
<dbReference type="GO" id="GO:0005634">
    <property type="term" value="C:nucleus"/>
    <property type="evidence" value="ECO:0007669"/>
    <property type="project" value="TreeGrafter"/>
</dbReference>
<dbReference type="PANTHER" id="PTHR10828">
    <property type="entry name" value="M-PHASE INDUCER PHOSPHATASE DUAL SPECIFICITY PHOSPHATASE CDC25"/>
    <property type="match status" value="1"/>
</dbReference>
<proteinExistence type="predicted"/>
<dbReference type="Gene3D" id="3.40.250.10">
    <property type="entry name" value="Rhodanese-like domain"/>
    <property type="match status" value="4"/>
</dbReference>
<evidence type="ECO:0000313" key="4">
    <source>
        <dbReference type="Proteomes" id="UP001152797"/>
    </source>
</evidence>
<dbReference type="PANTHER" id="PTHR10828:SF38">
    <property type="entry name" value="ARSENICAL-RESISTANCE PROTEIN 2-RELATED"/>
    <property type="match status" value="1"/>
</dbReference>
<keyword evidence="4" id="KW-1185">Reference proteome</keyword>
<feature type="domain" description="Rhodanese" evidence="1">
    <location>
        <begin position="1686"/>
        <end position="1757"/>
    </location>
</feature>
<dbReference type="InterPro" id="IPR036873">
    <property type="entry name" value="Rhodanese-like_dom_sf"/>
</dbReference>
<dbReference type="PROSITE" id="PS50206">
    <property type="entry name" value="RHODANESE_3"/>
    <property type="match status" value="6"/>
</dbReference>
<accession>A0A9P1BL14</accession>